<feature type="region of interest" description="Disordered" evidence="1">
    <location>
        <begin position="1"/>
        <end position="31"/>
    </location>
</feature>
<evidence type="ECO:0000313" key="2">
    <source>
        <dbReference type="EMBL" id="OMJ66080.1"/>
    </source>
</evidence>
<comment type="caution">
    <text evidence="2">The sequence shown here is derived from an EMBL/GenBank/DDBJ whole genome shotgun (WGS) entry which is preliminary data.</text>
</comment>
<name>A0A1R2ANU4_9CILI</name>
<accession>A0A1R2ANU4</accession>
<feature type="compositionally biased region" description="Basic and acidic residues" evidence="1">
    <location>
        <begin position="58"/>
        <end position="73"/>
    </location>
</feature>
<feature type="region of interest" description="Disordered" evidence="1">
    <location>
        <begin position="45"/>
        <end position="77"/>
    </location>
</feature>
<keyword evidence="3" id="KW-1185">Reference proteome</keyword>
<proteinExistence type="predicted"/>
<evidence type="ECO:0000256" key="1">
    <source>
        <dbReference type="SAM" id="MobiDB-lite"/>
    </source>
</evidence>
<gene>
    <name evidence="2" type="ORF">SteCoe_37205</name>
</gene>
<reference evidence="2 3" key="1">
    <citation type="submission" date="2016-11" db="EMBL/GenBank/DDBJ databases">
        <title>The macronuclear genome of Stentor coeruleus: a giant cell with tiny introns.</title>
        <authorList>
            <person name="Slabodnick M."/>
            <person name="Ruby J.G."/>
            <person name="Reiff S.B."/>
            <person name="Swart E.C."/>
            <person name="Gosai S."/>
            <person name="Prabakaran S."/>
            <person name="Witkowska E."/>
            <person name="Larue G.E."/>
            <person name="Fisher S."/>
            <person name="Freeman R.M."/>
            <person name="Gunawardena J."/>
            <person name="Chu W."/>
            <person name="Stover N.A."/>
            <person name="Gregory B.D."/>
            <person name="Nowacki M."/>
            <person name="Derisi J."/>
            <person name="Roy S.W."/>
            <person name="Marshall W.F."/>
            <person name="Sood P."/>
        </authorList>
    </citation>
    <scope>NUCLEOTIDE SEQUENCE [LARGE SCALE GENOMIC DNA]</scope>
    <source>
        <strain evidence="2">WM001</strain>
    </source>
</reference>
<dbReference type="Proteomes" id="UP000187209">
    <property type="component" value="Unassembled WGS sequence"/>
</dbReference>
<evidence type="ECO:0000313" key="3">
    <source>
        <dbReference type="Proteomes" id="UP000187209"/>
    </source>
</evidence>
<organism evidence="2 3">
    <name type="scientific">Stentor coeruleus</name>
    <dbReference type="NCBI Taxonomy" id="5963"/>
    <lineage>
        <taxon>Eukaryota</taxon>
        <taxon>Sar</taxon>
        <taxon>Alveolata</taxon>
        <taxon>Ciliophora</taxon>
        <taxon>Postciliodesmatophora</taxon>
        <taxon>Heterotrichea</taxon>
        <taxon>Heterotrichida</taxon>
        <taxon>Stentoridae</taxon>
        <taxon>Stentor</taxon>
    </lineage>
</organism>
<protein>
    <submittedName>
        <fullName evidence="2">Uncharacterized protein</fullName>
    </submittedName>
</protein>
<dbReference type="EMBL" id="MPUH01001826">
    <property type="protein sequence ID" value="OMJ66080.1"/>
    <property type="molecule type" value="Genomic_DNA"/>
</dbReference>
<dbReference type="AlphaFoldDB" id="A0A1R2ANU4"/>
<sequence>MDHIHLESEKSDNHFAAKDHVQDLNKKNPHLKEGAFELGHKNENLSLKNPKSHFPQSFKDEPASPETKEDHSKCAKKPRKRLIINLIQSSDIDSMTNKYHKAHTVYTIQHKKYNDSSLSPFSFSFDYSSSYSDHSARSADSSHKNQENKLSFSCMANGAASRKIPARYAPVVEMNKNKKNDHCLIFPPLQLKSDLKLLIENSFGNMKREIMLEKKYRDINDQPLVPTISKRAGEGSWRWSAPAYEEDEAINNQ</sequence>